<dbReference type="Pfam" id="PF00583">
    <property type="entry name" value="Acetyltransf_1"/>
    <property type="match status" value="1"/>
</dbReference>
<dbReference type="CDD" id="cd04301">
    <property type="entry name" value="NAT_SF"/>
    <property type="match status" value="1"/>
</dbReference>
<reference evidence="4 5" key="1">
    <citation type="submission" date="2012-05" db="EMBL/GenBank/DDBJ databases">
        <title>Finished chromosome of genome of Chamaesiphon sp. PCC 6605.</title>
        <authorList>
            <consortium name="US DOE Joint Genome Institute"/>
            <person name="Gugger M."/>
            <person name="Coursin T."/>
            <person name="Rippka R."/>
            <person name="Tandeau De Marsac N."/>
            <person name="Huntemann M."/>
            <person name="Wei C.-L."/>
            <person name="Han J."/>
            <person name="Detter J.C."/>
            <person name="Han C."/>
            <person name="Tapia R."/>
            <person name="Chen A."/>
            <person name="Kyrpides N."/>
            <person name="Mavromatis K."/>
            <person name="Markowitz V."/>
            <person name="Szeto E."/>
            <person name="Ivanova N."/>
            <person name="Pagani I."/>
            <person name="Pati A."/>
            <person name="Goodwin L."/>
            <person name="Nordberg H.P."/>
            <person name="Cantor M.N."/>
            <person name="Hua S.X."/>
            <person name="Woyke T."/>
            <person name="Kerfeld C.A."/>
        </authorList>
    </citation>
    <scope>NUCLEOTIDE SEQUENCE [LARGE SCALE GENOMIC DNA]</scope>
    <source>
        <strain evidence="5">ATCC 27169 / PCC 6605</strain>
    </source>
</reference>
<dbReference type="KEGG" id="cmp:Cha6605_0437"/>
<gene>
    <name evidence="4" type="ORF">Cha6605_0437</name>
</gene>
<keyword evidence="5" id="KW-1185">Reference proteome</keyword>
<keyword evidence="2" id="KW-0012">Acyltransferase</keyword>
<dbReference type="PATRIC" id="fig|1173020.3.peg.520"/>
<dbReference type="InterPro" id="IPR016181">
    <property type="entry name" value="Acyl_CoA_acyltransferase"/>
</dbReference>
<feature type="domain" description="N-acetyltransferase" evidence="3">
    <location>
        <begin position="5"/>
        <end position="214"/>
    </location>
</feature>
<dbReference type="OrthoDB" id="529907at2"/>
<dbReference type="Proteomes" id="UP000010366">
    <property type="component" value="Chromosome"/>
</dbReference>
<dbReference type="InterPro" id="IPR050680">
    <property type="entry name" value="YpeA/RimI_acetyltransf"/>
</dbReference>
<evidence type="ECO:0000313" key="5">
    <source>
        <dbReference type="Proteomes" id="UP000010366"/>
    </source>
</evidence>
<proteinExistence type="predicted"/>
<keyword evidence="1 4" id="KW-0808">Transferase</keyword>
<dbReference type="InterPro" id="IPR000182">
    <property type="entry name" value="GNAT_dom"/>
</dbReference>
<evidence type="ECO:0000256" key="2">
    <source>
        <dbReference type="ARBA" id="ARBA00023315"/>
    </source>
</evidence>
<dbReference type="SUPFAM" id="SSF55729">
    <property type="entry name" value="Acyl-CoA N-acyltransferases (Nat)"/>
    <property type="match status" value="1"/>
</dbReference>
<protein>
    <submittedName>
        <fullName evidence="4">Acetyltransferase</fullName>
    </submittedName>
</protein>
<dbReference type="RefSeq" id="WP_015157925.1">
    <property type="nucleotide sequence ID" value="NC_019697.1"/>
</dbReference>
<sequence>MQSTINVRTASIADIPFLARIVYEASLPPLNHCFWDDILQGTGTSALQFIETQLQTNACNWGAVNDFSILEEDGKPVAAAAGYTPNAEDYCPLRLSCLAKIADRLNWSSEIATAFGDRYEQFWGGDSRPLFLTPQAPWIIENVAVIPEARGRGLGKVLLKAVLEKGRSQQHSHAGIMVINGNDAARHTYESIGFKPYQTFHADYFSQLFGVEFPGITKFGMCLN</sequence>
<dbReference type="GO" id="GO:0016747">
    <property type="term" value="F:acyltransferase activity, transferring groups other than amino-acyl groups"/>
    <property type="evidence" value="ECO:0007669"/>
    <property type="project" value="InterPro"/>
</dbReference>
<dbReference type="EMBL" id="CP003600">
    <property type="protein sequence ID" value="AFY91731.1"/>
    <property type="molecule type" value="Genomic_DNA"/>
</dbReference>
<accession>K9UBC0</accession>
<dbReference type="eggNOG" id="COG0456">
    <property type="taxonomic scope" value="Bacteria"/>
</dbReference>
<evidence type="ECO:0000256" key="1">
    <source>
        <dbReference type="ARBA" id="ARBA00022679"/>
    </source>
</evidence>
<dbReference type="AlphaFoldDB" id="K9UBC0"/>
<dbReference type="PROSITE" id="PS51186">
    <property type="entry name" value="GNAT"/>
    <property type="match status" value="1"/>
</dbReference>
<name>K9UBC0_CHAP6</name>
<dbReference type="Gene3D" id="3.40.630.30">
    <property type="match status" value="1"/>
</dbReference>
<dbReference type="PANTHER" id="PTHR43420">
    <property type="entry name" value="ACETYLTRANSFERASE"/>
    <property type="match status" value="1"/>
</dbReference>
<evidence type="ECO:0000313" key="4">
    <source>
        <dbReference type="EMBL" id="AFY91731.1"/>
    </source>
</evidence>
<dbReference type="STRING" id="1173020.Cha6605_0437"/>
<dbReference type="HOGENOM" id="CLU_1233026_0_0_3"/>
<organism evidence="4 5">
    <name type="scientific">Chamaesiphon minutus (strain ATCC 27169 / PCC 6605)</name>
    <dbReference type="NCBI Taxonomy" id="1173020"/>
    <lineage>
        <taxon>Bacteria</taxon>
        <taxon>Bacillati</taxon>
        <taxon>Cyanobacteriota</taxon>
        <taxon>Cyanophyceae</taxon>
        <taxon>Gomontiellales</taxon>
        <taxon>Chamaesiphonaceae</taxon>
        <taxon>Chamaesiphon</taxon>
    </lineage>
</organism>
<evidence type="ECO:0000259" key="3">
    <source>
        <dbReference type="PROSITE" id="PS51186"/>
    </source>
</evidence>